<dbReference type="InterPro" id="IPR011006">
    <property type="entry name" value="CheY-like_superfamily"/>
</dbReference>
<evidence type="ECO:0000313" key="4">
    <source>
        <dbReference type="EMBL" id="HEG90818.1"/>
    </source>
</evidence>
<evidence type="ECO:0000256" key="2">
    <source>
        <dbReference type="SAM" id="MobiDB-lite"/>
    </source>
</evidence>
<dbReference type="PANTHER" id="PTHR43384:SF13">
    <property type="entry name" value="SLR0110 PROTEIN"/>
    <property type="match status" value="1"/>
</dbReference>
<dbReference type="GO" id="GO:0005524">
    <property type="term" value="F:ATP binding"/>
    <property type="evidence" value="ECO:0007669"/>
    <property type="project" value="TreeGrafter"/>
</dbReference>
<dbReference type="GO" id="GO:0005829">
    <property type="term" value="C:cytosol"/>
    <property type="evidence" value="ECO:0007669"/>
    <property type="project" value="TreeGrafter"/>
</dbReference>
<dbReference type="CDD" id="cd17535">
    <property type="entry name" value="REC_NarL-like"/>
    <property type="match status" value="1"/>
</dbReference>
<feature type="region of interest" description="Disordered" evidence="2">
    <location>
        <begin position="392"/>
        <end position="421"/>
    </location>
</feature>
<comment type="caution">
    <text evidence="4">The sequence shown here is derived from an EMBL/GenBank/DDBJ whole genome shotgun (WGS) entry which is preliminary data.</text>
</comment>
<dbReference type="InterPro" id="IPR027417">
    <property type="entry name" value="P-loop_NTPase"/>
</dbReference>
<keyword evidence="1" id="KW-0597">Phosphoprotein</keyword>
<dbReference type="GO" id="GO:0051782">
    <property type="term" value="P:negative regulation of cell division"/>
    <property type="evidence" value="ECO:0007669"/>
    <property type="project" value="TreeGrafter"/>
</dbReference>
<dbReference type="SUPFAM" id="SSF52172">
    <property type="entry name" value="CheY-like"/>
    <property type="match status" value="1"/>
</dbReference>
<dbReference type="EMBL" id="DSIY01000124">
    <property type="protein sequence ID" value="HEG90818.1"/>
    <property type="molecule type" value="Genomic_DNA"/>
</dbReference>
<accession>A0A831WYF0</accession>
<evidence type="ECO:0000259" key="3">
    <source>
        <dbReference type="PROSITE" id="PS50110"/>
    </source>
</evidence>
<evidence type="ECO:0000256" key="1">
    <source>
        <dbReference type="PROSITE-ProRule" id="PRU00169"/>
    </source>
</evidence>
<dbReference type="GO" id="GO:0000160">
    <property type="term" value="P:phosphorelay signal transduction system"/>
    <property type="evidence" value="ECO:0007669"/>
    <property type="project" value="InterPro"/>
</dbReference>
<sequence>MTGGSPIRVLIVDDVPESRDNIERLLRFEPDIQVVGKASRGQEGVELAVRLQPTVVLMDMTLPDMDGVQATLAITAQAPGSAVIMLSVQSDPELLRQAMLAGAREFLVKPFRFEELIEAVRRVAQLARPVQMVAMTPVPGAPVVEAGRPDRDGNVIAVLGTKGGVGRTFLATNLAIALRQRTGKRVVLVDTDMAFGDVAVVMNVTKAKTWTDVAQLGSSLDQEVLEEILTTHSSGVQLLLAPSIPQEAEMVTAEHFQTAMRHLRHMADFIVIDTRPGFDELMLAVMDSADCLLYVLTMEMTAIKDARQFLEVADLLGYSDKRLMLVLNRVNSYSGIPIADIEENLKQELVARIADDPAPVLRSINEGTPFIEVHADHRISAEISRLAGVVADQEAPATAPQPQEPHRSGLISRLRLGRRPA</sequence>
<dbReference type="PROSITE" id="PS50110">
    <property type="entry name" value="RESPONSE_REGULATORY"/>
    <property type="match status" value="1"/>
</dbReference>
<dbReference type="Pfam" id="PF13614">
    <property type="entry name" value="AAA_31"/>
    <property type="match status" value="1"/>
</dbReference>
<dbReference type="GO" id="GO:0009898">
    <property type="term" value="C:cytoplasmic side of plasma membrane"/>
    <property type="evidence" value="ECO:0007669"/>
    <property type="project" value="TreeGrafter"/>
</dbReference>
<protein>
    <submittedName>
        <fullName evidence="4">CobQ/CobB/MinD/ParA nucleotide binding domain-containing protein</fullName>
    </submittedName>
</protein>
<dbReference type="InterPro" id="IPR001789">
    <property type="entry name" value="Sig_transdc_resp-reg_receiver"/>
</dbReference>
<dbReference type="SMART" id="SM00448">
    <property type="entry name" value="REC"/>
    <property type="match status" value="1"/>
</dbReference>
<organism evidence="4">
    <name type="scientific">Thermorudis peleae</name>
    <dbReference type="NCBI Taxonomy" id="1382356"/>
    <lineage>
        <taxon>Bacteria</taxon>
        <taxon>Pseudomonadati</taxon>
        <taxon>Thermomicrobiota</taxon>
        <taxon>Thermomicrobia</taxon>
        <taxon>Thermomicrobia incertae sedis</taxon>
        <taxon>Thermorudis</taxon>
    </lineage>
</organism>
<proteinExistence type="predicted"/>
<dbReference type="AlphaFoldDB" id="A0A831WYF0"/>
<feature type="modified residue" description="4-aspartylphosphate" evidence="1">
    <location>
        <position position="59"/>
    </location>
</feature>
<dbReference type="InterPro" id="IPR050625">
    <property type="entry name" value="ParA/MinD_ATPase"/>
</dbReference>
<dbReference type="Gene3D" id="3.40.50.300">
    <property type="entry name" value="P-loop containing nucleotide triphosphate hydrolases"/>
    <property type="match status" value="1"/>
</dbReference>
<feature type="domain" description="Response regulatory" evidence="3">
    <location>
        <begin position="8"/>
        <end position="124"/>
    </location>
</feature>
<feature type="compositionally biased region" description="Low complexity" evidence="2">
    <location>
        <begin position="392"/>
        <end position="401"/>
    </location>
</feature>
<dbReference type="GO" id="GO:0016887">
    <property type="term" value="F:ATP hydrolysis activity"/>
    <property type="evidence" value="ECO:0007669"/>
    <property type="project" value="TreeGrafter"/>
</dbReference>
<dbReference type="Pfam" id="PF00072">
    <property type="entry name" value="Response_reg"/>
    <property type="match status" value="1"/>
</dbReference>
<dbReference type="PANTHER" id="PTHR43384">
    <property type="entry name" value="SEPTUM SITE-DETERMINING PROTEIN MIND HOMOLOG, CHLOROPLASTIC-RELATED"/>
    <property type="match status" value="1"/>
</dbReference>
<gene>
    <name evidence="4" type="ORF">ENP34_05190</name>
</gene>
<dbReference type="InterPro" id="IPR058245">
    <property type="entry name" value="NreC/VraR/RcsB-like_REC"/>
</dbReference>
<reference evidence="4" key="1">
    <citation type="journal article" date="2020" name="mSystems">
        <title>Genome- and Community-Level Interaction Insights into Carbon Utilization and Element Cycling Functions of Hydrothermarchaeota in Hydrothermal Sediment.</title>
        <authorList>
            <person name="Zhou Z."/>
            <person name="Liu Y."/>
            <person name="Xu W."/>
            <person name="Pan J."/>
            <person name="Luo Z.H."/>
            <person name="Li M."/>
        </authorList>
    </citation>
    <scope>NUCLEOTIDE SEQUENCE [LARGE SCALE GENOMIC DNA]</scope>
    <source>
        <strain evidence="4">SpSt-210</strain>
    </source>
</reference>
<dbReference type="SUPFAM" id="SSF52540">
    <property type="entry name" value="P-loop containing nucleoside triphosphate hydrolases"/>
    <property type="match status" value="1"/>
</dbReference>
<dbReference type="InterPro" id="IPR025669">
    <property type="entry name" value="AAA_dom"/>
</dbReference>
<dbReference type="Gene3D" id="3.40.50.2300">
    <property type="match status" value="1"/>
</dbReference>
<name>A0A831WYF0_9BACT</name>